<dbReference type="WBParaSite" id="nRc.2.0.1.t27776-RA">
    <property type="protein sequence ID" value="nRc.2.0.1.t27776-RA"/>
    <property type="gene ID" value="nRc.2.0.1.g27776"/>
</dbReference>
<proteinExistence type="predicted"/>
<dbReference type="Proteomes" id="UP000887565">
    <property type="component" value="Unplaced"/>
</dbReference>
<name>A0A915JPB1_ROMCU</name>
<protein>
    <submittedName>
        <fullName evidence="2">Uncharacterized protein</fullName>
    </submittedName>
</protein>
<dbReference type="AlphaFoldDB" id="A0A915JPB1"/>
<reference evidence="2" key="1">
    <citation type="submission" date="2022-11" db="UniProtKB">
        <authorList>
            <consortium name="WormBaseParasite"/>
        </authorList>
    </citation>
    <scope>IDENTIFICATION</scope>
</reference>
<keyword evidence="1" id="KW-1185">Reference proteome</keyword>
<evidence type="ECO:0000313" key="2">
    <source>
        <dbReference type="WBParaSite" id="nRc.2.0.1.t27776-RA"/>
    </source>
</evidence>
<accession>A0A915JPB1</accession>
<organism evidence="1 2">
    <name type="scientific">Romanomermis culicivorax</name>
    <name type="common">Nematode worm</name>
    <dbReference type="NCBI Taxonomy" id="13658"/>
    <lineage>
        <taxon>Eukaryota</taxon>
        <taxon>Metazoa</taxon>
        <taxon>Ecdysozoa</taxon>
        <taxon>Nematoda</taxon>
        <taxon>Enoplea</taxon>
        <taxon>Dorylaimia</taxon>
        <taxon>Mermithida</taxon>
        <taxon>Mermithoidea</taxon>
        <taxon>Mermithidae</taxon>
        <taxon>Romanomermis</taxon>
    </lineage>
</organism>
<sequence>MGGTSEDENFQNWPIKSVAPPPTFIYTETLQSGCLRSVLGGRDFKGGGKQKLNKPQSSYLKVLETDHVIEKDTYPVSEIIQDCQLDMK</sequence>
<evidence type="ECO:0000313" key="1">
    <source>
        <dbReference type="Proteomes" id="UP000887565"/>
    </source>
</evidence>